<dbReference type="GO" id="GO:0004175">
    <property type="term" value="F:endopeptidase activity"/>
    <property type="evidence" value="ECO:0007669"/>
    <property type="project" value="TreeGrafter"/>
</dbReference>
<evidence type="ECO:0000313" key="8">
    <source>
        <dbReference type="Proteomes" id="UP000179057"/>
    </source>
</evidence>
<dbReference type="Gene3D" id="3.90.226.10">
    <property type="entry name" value="2-enoyl-CoA Hydratase, Chain A, domain 1"/>
    <property type="match status" value="1"/>
</dbReference>
<keyword evidence="3 5" id="KW-0378">Hydrolase</keyword>
<evidence type="ECO:0000256" key="2">
    <source>
        <dbReference type="ARBA" id="ARBA00022670"/>
    </source>
</evidence>
<reference evidence="7 8" key="1">
    <citation type="journal article" date="2016" name="Nat. Commun.">
        <title>Thousands of microbial genomes shed light on interconnected biogeochemical processes in an aquifer system.</title>
        <authorList>
            <person name="Anantharaman K."/>
            <person name="Brown C.T."/>
            <person name="Hug L.A."/>
            <person name="Sharon I."/>
            <person name="Castelle C.J."/>
            <person name="Probst A.J."/>
            <person name="Thomas B.C."/>
            <person name="Singh A."/>
            <person name="Wilkins M.J."/>
            <person name="Karaoz U."/>
            <person name="Brodie E.L."/>
            <person name="Williams K.H."/>
            <person name="Hubbard S.S."/>
            <person name="Banfield J.F."/>
        </authorList>
    </citation>
    <scope>NUCLEOTIDE SEQUENCE [LARGE SCALE GENOMIC DNA]</scope>
</reference>
<gene>
    <name evidence="7" type="ORF">A2610_01345</name>
</gene>
<dbReference type="NCBIfam" id="TIGR00225">
    <property type="entry name" value="prc"/>
    <property type="match status" value="1"/>
</dbReference>
<accession>A0A1F8E2V4</accession>
<keyword evidence="2 5" id="KW-0645">Protease</keyword>
<feature type="domain" description="PDZ" evidence="6">
    <location>
        <begin position="120"/>
        <end position="176"/>
    </location>
</feature>
<proteinExistence type="inferred from homology"/>
<dbReference type="EMBL" id="MGIV01000012">
    <property type="protein sequence ID" value="OGM94608.1"/>
    <property type="molecule type" value="Genomic_DNA"/>
</dbReference>
<dbReference type="PANTHER" id="PTHR32060">
    <property type="entry name" value="TAIL-SPECIFIC PROTEASE"/>
    <property type="match status" value="1"/>
</dbReference>
<dbReference type="Gene3D" id="3.30.750.44">
    <property type="match status" value="1"/>
</dbReference>
<dbReference type="GO" id="GO:0008236">
    <property type="term" value="F:serine-type peptidase activity"/>
    <property type="evidence" value="ECO:0007669"/>
    <property type="project" value="UniProtKB-KW"/>
</dbReference>
<evidence type="ECO:0000259" key="6">
    <source>
        <dbReference type="PROSITE" id="PS50106"/>
    </source>
</evidence>
<evidence type="ECO:0000313" key="7">
    <source>
        <dbReference type="EMBL" id="OGM94608.1"/>
    </source>
</evidence>
<dbReference type="Pfam" id="PF17820">
    <property type="entry name" value="PDZ_6"/>
    <property type="match status" value="1"/>
</dbReference>
<dbReference type="FunFam" id="2.30.42.10:FF:000063">
    <property type="entry name" value="Peptidase, S41 family"/>
    <property type="match status" value="1"/>
</dbReference>
<organism evidence="7 8">
    <name type="scientific">Candidatus Wolfebacteria bacterium RIFOXYD1_FULL_48_65</name>
    <dbReference type="NCBI Taxonomy" id="1802561"/>
    <lineage>
        <taxon>Bacteria</taxon>
        <taxon>Candidatus Wolfeibacteriota</taxon>
    </lineage>
</organism>
<evidence type="ECO:0000256" key="5">
    <source>
        <dbReference type="RuleBase" id="RU004404"/>
    </source>
</evidence>
<sequence length="417" mass="45346">MKNMVKRIGLTAIVLVALVLIGGSAFYYGYKIGAETSEVTILEGVSNLGEGKKTSADFSLFWDTWNVLRDKYVDSESVTDQDMVYGAISGMLAATGDPYSVFMPPKEADDFSQEISGEFGGIGAEIGVRNEQLVVIAPLKNTPADRAGLQAGDAIVEINKESTEGLSADDAVKRIRGKIGTNVTLTVFRGGWSATRDFAIVRDTIQIPTLDWKMLNDEGKEDPNGKILYIQLYNFYEKAPFLFYEAIVQSIDNNPKGIILDLRNNPGGYLDAAVNIAGWFMDRGSVVVTEKFRSEEDGHTSFEAQGIPVFKNTPTVVLINQGSASASEILAGALRDNNDSKLVGEKSFGKGSVQELIQLKADAMVKITVAHWLTPKGTVIDKNGLTPDAEVKLTEENINADKDPQLEKAVEVLKSEM</sequence>
<dbReference type="SUPFAM" id="SSF52096">
    <property type="entry name" value="ClpP/crotonase"/>
    <property type="match status" value="1"/>
</dbReference>
<dbReference type="GO" id="GO:0030288">
    <property type="term" value="C:outer membrane-bounded periplasmic space"/>
    <property type="evidence" value="ECO:0007669"/>
    <property type="project" value="TreeGrafter"/>
</dbReference>
<dbReference type="Gene3D" id="2.30.42.10">
    <property type="match status" value="1"/>
</dbReference>
<dbReference type="GO" id="GO:0006508">
    <property type="term" value="P:proteolysis"/>
    <property type="evidence" value="ECO:0007669"/>
    <property type="project" value="UniProtKB-KW"/>
</dbReference>
<evidence type="ECO:0000256" key="1">
    <source>
        <dbReference type="ARBA" id="ARBA00009179"/>
    </source>
</evidence>
<dbReference type="InterPro" id="IPR029045">
    <property type="entry name" value="ClpP/crotonase-like_dom_sf"/>
</dbReference>
<dbReference type="GO" id="GO:0007165">
    <property type="term" value="P:signal transduction"/>
    <property type="evidence" value="ECO:0007669"/>
    <property type="project" value="TreeGrafter"/>
</dbReference>
<comment type="similarity">
    <text evidence="1 5">Belongs to the peptidase S41A family.</text>
</comment>
<dbReference type="Pfam" id="PF22694">
    <property type="entry name" value="CtpB_N-like"/>
    <property type="match status" value="1"/>
</dbReference>
<dbReference type="InterPro" id="IPR005151">
    <property type="entry name" value="Tail-specific_protease"/>
</dbReference>
<dbReference type="SMART" id="SM00245">
    <property type="entry name" value="TSPc"/>
    <property type="match status" value="1"/>
</dbReference>
<dbReference type="AlphaFoldDB" id="A0A1F8E2V4"/>
<dbReference type="Pfam" id="PF03572">
    <property type="entry name" value="Peptidase_S41"/>
    <property type="match status" value="1"/>
</dbReference>
<dbReference type="CDD" id="cd07560">
    <property type="entry name" value="Peptidase_S41_CPP"/>
    <property type="match status" value="1"/>
</dbReference>
<dbReference type="InterPro" id="IPR041489">
    <property type="entry name" value="PDZ_6"/>
</dbReference>
<dbReference type="PANTHER" id="PTHR32060:SF30">
    <property type="entry name" value="CARBOXY-TERMINAL PROCESSING PROTEASE CTPA"/>
    <property type="match status" value="1"/>
</dbReference>
<dbReference type="Proteomes" id="UP000179057">
    <property type="component" value="Unassembled WGS sequence"/>
</dbReference>
<dbReference type="PROSITE" id="PS50106">
    <property type="entry name" value="PDZ"/>
    <property type="match status" value="1"/>
</dbReference>
<evidence type="ECO:0000256" key="4">
    <source>
        <dbReference type="ARBA" id="ARBA00022825"/>
    </source>
</evidence>
<evidence type="ECO:0000256" key="3">
    <source>
        <dbReference type="ARBA" id="ARBA00022801"/>
    </source>
</evidence>
<dbReference type="SMART" id="SM00228">
    <property type="entry name" value="PDZ"/>
    <property type="match status" value="1"/>
</dbReference>
<dbReference type="InterPro" id="IPR004447">
    <property type="entry name" value="Peptidase_S41A"/>
</dbReference>
<protein>
    <recommendedName>
        <fullName evidence="6">PDZ domain-containing protein</fullName>
    </recommendedName>
</protein>
<dbReference type="CDD" id="cd06782">
    <property type="entry name" value="cpPDZ_CPP-like"/>
    <property type="match status" value="1"/>
</dbReference>
<name>A0A1F8E2V4_9BACT</name>
<dbReference type="InterPro" id="IPR055210">
    <property type="entry name" value="CtpA/B_N"/>
</dbReference>
<dbReference type="SUPFAM" id="SSF50156">
    <property type="entry name" value="PDZ domain-like"/>
    <property type="match status" value="1"/>
</dbReference>
<comment type="caution">
    <text evidence="7">The sequence shown here is derived from an EMBL/GenBank/DDBJ whole genome shotgun (WGS) entry which is preliminary data.</text>
</comment>
<dbReference type="InterPro" id="IPR036034">
    <property type="entry name" value="PDZ_sf"/>
</dbReference>
<keyword evidence="4 5" id="KW-0720">Serine protease</keyword>
<dbReference type="InterPro" id="IPR001478">
    <property type="entry name" value="PDZ"/>
</dbReference>